<name>A0A6P5YCX2_DURZI</name>
<dbReference type="Pfam" id="PF03330">
    <property type="entry name" value="DPBB_1"/>
    <property type="match status" value="1"/>
</dbReference>
<dbReference type="InterPro" id="IPR007118">
    <property type="entry name" value="Expan_Lol_pI"/>
</dbReference>
<dbReference type="InterPro" id="IPR036908">
    <property type="entry name" value="RlpA-like_sf"/>
</dbReference>
<reference evidence="3" key="1">
    <citation type="submission" date="2025-08" db="UniProtKB">
        <authorList>
            <consortium name="RefSeq"/>
        </authorList>
    </citation>
    <scope>IDENTIFICATION</scope>
    <source>
        <tissue evidence="3">Fruit stalk</tissue>
    </source>
</reference>
<dbReference type="Gene3D" id="2.40.40.10">
    <property type="entry name" value="RlpA-like domain"/>
    <property type="match status" value="1"/>
</dbReference>
<dbReference type="GO" id="GO:0005576">
    <property type="term" value="C:extracellular region"/>
    <property type="evidence" value="ECO:0007669"/>
    <property type="project" value="InterPro"/>
</dbReference>
<evidence type="ECO:0000313" key="3">
    <source>
        <dbReference type="RefSeq" id="XP_022738227.1"/>
    </source>
</evidence>
<gene>
    <name evidence="3" type="primary">LOC111290971</name>
</gene>
<feature type="domain" description="Expansin-like EG45" evidence="1">
    <location>
        <begin position="32"/>
        <end position="135"/>
    </location>
</feature>
<dbReference type="GeneID" id="111290971"/>
<organism evidence="2 3">
    <name type="scientific">Durio zibethinus</name>
    <name type="common">Durian</name>
    <dbReference type="NCBI Taxonomy" id="66656"/>
    <lineage>
        <taxon>Eukaryota</taxon>
        <taxon>Viridiplantae</taxon>
        <taxon>Streptophyta</taxon>
        <taxon>Embryophyta</taxon>
        <taxon>Tracheophyta</taxon>
        <taxon>Spermatophyta</taxon>
        <taxon>Magnoliopsida</taxon>
        <taxon>eudicotyledons</taxon>
        <taxon>Gunneridae</taxon>
        <taxon>Pentapetalae</taxon>
        <taxon>rosids</taxon>
        <taxon>malvids</taxon>
        <taxon>Malvales</taxon>
        <taxon>Malvaceae</taxon>
        <taxon>Helicteroideae</taxon>
        <taxon>Durio</taxon>
    </lineage>
</organism>
<dbReference type="KEGG" id="dzi:111290971"/>
<dbReference type="InterPro" id="IPR009009">
    <property type="entry name" value="RlpA-like_DPBB"/>
</dbReference>
<dbReference type="Gene3D" id="2.60.40.760">
    <property type="entry name" value="Expansin, cellulose-binding-like domain"/>
    <property type="match status" value="1"/>
</dbReference>
<dbReference type="InterPro" id="IPR036749">
    <property type="entry name" value="Expansin_CBD_sf"/>
</dbReference>
<evidence type="ECO:0000259" key="1">
    <source>
        <dbReference type="PROSITE" id="PS50842"/>
    </source>
</evidence>
<keyword evidence="2" id="KW-1185">Reference proteome</keyword>
<dbReference type="SUPFAM" id="SSF50685">
    <property type="entry name" value="Barwin-like endoglucanases"/>
    <property type="match status" value="1"/>
</dbReference>
<dbReference type="PANTHER" id="PTHR31692:SF2">
    <property type="entry name" value="EXPANSIN-LIKE B1"/>
    <property type="match status" value="1"/>
</dbReference>
<dbReference type="Proteomes" id="UP000515121">
    <property type="component" value="Unplaced"/>
</dbReference>
<dbReference type="CDD" id="cd22277">
    <property type="entry name" value="DPBB_EXLB_N"/>
    <property type="match status" value="1"/>
</dbReference>
<protein>
    <submittedName>
        <fullName evidence="3">Expansin-like B1</fullName>
    </submittedName>
</protein>
<dbReference type="AlphaFoldDB" id="A0A6P5YCX2"/>
<sequence>MVLLPALCYSQDYFVRSRATYYGIPDCLGTPSGACGFGEYRRTANDANVAGVSRLYKNGTGCGACYQVRCTNPYLCTDNGVNIVVTDYGEGDNTDFILSPRAYARMARSDTAAQLFAYGVVDVEYQRIPCSYGGYKLQIKVNGHSRYPSYLAIVIQYQPGNKEILAVDIWQVKHCYNASRN</sequence>
<dbReference type="PANTHER" id="PTHR31692">
    <property type="entry name" value="EXPANSIN-B3"/>
    <property type="match status" value="1"/>
</dbReference>
<dbReference type="RefSeq" id="XP_022738227.1">
    <property type="nucleotide sequence ID" value="XM_022882492.1"/>
</dbReference>
<evidence type="ECO:0000313" key="2">
    <source>
        <dbReference type="Proteomes" id="UP000515121"/>
    </source>
</evidence>
<dbReference type="InterPro" id="IPR007112">
    <property type="entry name" value="Expansin/allergen_DPBB_dom"/>
</dbReference>
<proteinExistence type="predicted"/>
<dbReference type="PROSITE" id="PS50842">
    <property type="entry name" value="EXPANSIN_EG45"/>
    <property type="match status" value="1"/>
</dbReference>
<accession>A0A6P5YCX2</accession>
<dbReference type="OrthoDB" id="5823761at2759"/>
<dbReference type="PRINTS" id="PR01225">
    <property type="entry name" value="EXPANSNFAMLY"/>
</dbReference>